<dbReference type="PROSITE" id="PS50089">
    <property type="entry name" value="ZF_RING_2"/>
    <property type="match status" value="1"/>
</dbReference>
<dbReference type="SMART" id="SM00184">
    <property type="entry name" value="RING"/>
    <property type="match status" value="1"/>
</dbReference>
<feature type="region of interest" description="Disordered" evidence="12">
    <location>
        <begin position="508"/>
        <end position="535"/>
    </location>
</feature>
<evidence type="ECO:0000256" key="3">
    <source>
        <dbReference type="ARBA" id="ARBA00012483"/>
    </source>
</evidence>
<evidence type="ECO:0000256" key="2">
    <source>
        <dbReference type="ARBA" id="ARBA00004123"/>
    </source>
</evidence>
<name>A0ABD3H111_9MARC</name>
<proteinExistence type="predicted"/>
<evidence type="ECO:0000256" key="7">
    <source>
        <dbReference type="ARBA" id="ARBA00022771"/>
    </source>
</evidence>
<reference evidence="14 15" key="1">
    <citation type="submission" date="2024-09" db="EMBL/GenBank/DDBJ databases">
        <title>Chromosome-scale assembly of Riccia sorocarpa.</title>
        <authorList>
            <person name="Paukszto L."/>
        </authorList>
    </citation>
    <scope>NUCLEOTIDE SEQUENCE [LARGE SCALE GENOMIC DNA]</scope>
    <source>
        <strain evidence="14">LP-2024</strain>
        <tissue evidence="14">Aerial parts of the thallus</tissue>
    </source>
</reference>
<evidence type="ECO:0000256" key="8">
    <source>
        <dbReference type="ARBA" id="ARBA00022786"/>
    </source>
</evidence>
<keyword evidence="9" id="KW-0862">Zinc</keyword>
<keyword evidence="7 11" id="KW-0863">Zinc-finger</keyword>
<dbReference type="AlphaFoldDB" id="A0ABD3H111"/>
<evidence type="ECO:0000256" key="4">
    <source>
        <dbReference type="ARBA" id="ARBA00022679"/>
    </source>
</evidence>
<keyword evidence="10" id="KW-0539">Nucleus</keyword>
<sequence length="557" mass="60667">MILLTPEISFSSWLRGSENLSTRELSEVPVGSAANSEPREFRSISQPDYRWRNQQESFHRIEQDAVEIDFQGKRCSGTISMDTVPGHDPVISSGNQLTTGSQRGRSCGKEEAGPDATDVKGKIASTSGEVPSSSQPEATQLLSPGFRSAAALAGWDDEALMLAALNQSPAPAAVSPDASNNGAPCEVPYNPACRERKRDKHTPLSSARRHRRVRWIGNNGSPLVKVPMKALPHVSDSDKGENNVENDSTTKVDKENINPQPSATGKKTPESKGKPKAATPTKLPNLDQLREELSCAVCLEICFEPSTISCGHSFCGTCLQSVLKMCGPKCPKCRQPLRSEALRSCRTNTVLWNTIQILFPQECAARQAEKQKLRNQEEAASLVRPSSLGVRPSRLQPWRTSNSNLSSTANRISLNSVVSSSVNRISVMGTLRSSFQTAAEFLEDESEGEVTQRDNEVRPGSNRSSLSALQEVASQRSQSRSGRVRRARQEQVDAALAARLQHAELMMGSNADESVTGQTSQSRYWSNNRPRSGNSVTLAASNLRAVATRATRNRSRS</sequence>
<evidence type="ECO:0000256" key="1">
    <source>
        <dbReference type="ARBA" id="ARBA00000900"/>
    </source>
</evidence>
<comment type="caution">
    <text evidence="14">The sequence shown here is derived from an EMBL/GenBank/DDBJ whole genome shotgun (WGS) entry which is preliminary data.</text>
</comment>
<keyword evidence="5" id="KW-0479">Metal-binding</keyword>
<dbReference type="EC" id="2.3.2.27" evidence="3"/>
<evidence type="ECO:0000256" key="11">
    <source>
        <dbReference type="PROSITE-ProRule" id="PRU00175"/>
    </source>
</evidence>
<dbReference type="PROSITE" id="PS00518">
    <property type="entry name" value="ZF_RING_1"/>
    <property type="match status" value="1"/>
</dbReference>
<dbReference type="InterPro" id="IPR017907">
    <property type="entry name" value="Znf_RING_CS"/>
</dbReference>
<dbReference type="PANTHER" id="PTHR23328">
    <property type="entry name" value="RING-TYPE DOMAIN-CONTAINING PROTEIN"/>
    <property type="match status" value="1"/>
</dbReference>
<evidence type="ECO:0000256" key="12">
    <source>
        <dbReference type="SAM" id="MobiDB-lite"/>
    </source>
</evidence>
<dbReference type="InterPro" id="IPR013083">
    <property type="entry name" value="Znf_RING/FYVE/PHD"/>
</dbReference>
<protein>
    <recommendedName>
        <fullName evidence="3">RING-type E3 ubiquitin transferase</fullName>
        <ecNumber evidence="3">2.3.2.27</ecNumber>
    </recommendedName>
</protein>
<evidence type="ECO:0000256" key="6">
    <source>
        <dbReference type="ARBA" id="ARBA00022763"/>
    </source>
</evidence>
<feature type="compositionally biased region" description="Polar residues" evidence="12">
    <location>
        <begin position="511"/>
        <end position="535"/>
    </location>
</feature>
<feature type="region of interest" description="Disordered" evidence="12">
    <location>
        <begin position="442"/>
        <end position="490"/>
    </location>
</feature>
<feature type="region of interest" description="Disordered" evidence="12">
    <location>
        <begin position="85"/>
        <end position="138"/>
    </location>
</feature>
<comment type="subcellular location">
    <subcellularLocation>
        <location evidence="2">Nucleus</location>
    </subcellularLocation>
</comment>
<feature type="compositionally biased region" description="Basic and acidic residues" evidence="12">
    <location>
        <begin position="107"/>
        <end position="121"/>
    </location>
</feature>
<feature type="compositionally biased region" description="Polar residues" evidence="12">
    <location>
        <begin position="124"/>
        <end position="138"/>
    </location>
</feature>
<evidence type="ECO:0000256" key="10">
    <source>
        <dbReference type="ARBA" id="ARBA00023242"/>
    </source>
</evidence>
<evidence type="ECO:0000313" key="14">
    <source>
        <dbReference type="EMBL" id="KAL3683726.1"/>
    </source>
</evidence>
<dbReference type="PANTHER" id="PTHR23328:SF0">
    <property type="entry name" value="RING-TYPE DOMAIN-CONTAINING PROTEIN"/>
    <property type="match status" value="1"/>
</dbReference>
<feature type="domain" description="RING-type" evidence="13">
    <location>
        <begin position="295"/>
        <end position="334"/>
    </location>
</feature>
<dbReference type="SUPFAM" id="SSF57850">
    <property type="entry name" value="RING/U-box"/>
    <property type="match status" value="1"/>
</dbReference>
<dbReference type="EMBL" id="JBJQOH010000006">
    <property type="protein sequence ID" value="KAL3683726.1"/>
    <property type="molecule type" value="Genomic_DNA"/>
</dbReference>
<gene>
    <name evidence="14" type="ORF">R1sor_001748</name>
</gene>
<keyword evidence="15" id="KW-1185">Reference proteome</keyword>
<dbReference type="GO" id="GO:0008270">
    <property type="term" value="F:zinc ion binding"/>
    <property type="evidence" value="ECO:0007669"/>
    <property type="project" value="UniProtKB-KW"/>
</dbReference>
<evidence type="ECO:0000313" key="15">
    <source>
        <dbReference type="Proteomes" id="UP001633002"/>
    </source>
</evidence>
<evidence type="ECO:0000256" key="9">
    <source>
        <dbReference type="ARBA" id="ARBA00022833"/>
    </source>
</evidence>
<accession>A0ABD3H111</accession>
<dbReference type="GO" id="GO:0006974">
    <property type="term" value="P:DNA damage response"/>
    <property type="evidence" value="ECO:0007669"/>
    <property type="project" value="UniProtKB-KW"/>
</dbReference>
<organism evidence="14 15">
    <name type="scientific">Riccia sorocarpa</name>
    <dbReference type="NCBI Taxonomy" id="122646"/>
    <lineage>
        <taxon>Eukaryota</taxon>
        <taxon>Viridiplantae</taxon>
        <taxon>Streptophyta</taxon>
        <taxon>Embryophyta</taxon>
        <taxon>Marchantiophyta</taxon>
        <taxon>Marchantiopsida</taxon>
        <taxon>Marchantiidae</taxon>
        <taxon>Marchantiales</taxon>
        <taxon>Ricciaceae</taxon>
        <taxon>Riccia</taxon>
    </lineage>
</organism>
<dbReference type="Proteomes" id="UP001633002">
    <property type="component" value="Unassembled WGS sequence"/>
</dbReference>
<feature type="region of interest" description="Disordered" evidence="12">
    <location>
        <begin position="188"/>
        <end position="285"/>
    </location>
</feature>
<evidence type="ECO:0000256" key="5">
    <source>
        <dbReference type="ARBA" id="ARBA00022723"/>
    </source>
</evidence>
<keyword evidence="6" id="KW-0227">DNA damage</keyword>
<dbReference type="Pfam" id="PF00097">
    <property type="entry name" value="zf-C3HC4"/>
    <property type="match status" value="1"/>
</dbReference>
<keyword evidence="4" id="KW-0808">Transferase</keyword>
<dbReference type="Gene3D" id="3.30.40.10">
    <property type="entry name" value="Zinc/RING finger domain, C3HC4 (zinc finger)"/>
    <property type="match status" value="1"/>
</dbReference>
<keyword evidence="8" id="KW-0833">Ubl conjugation pathway</keyword>
<dbReference type="InterPro" id="IPR018957">
    <property type="entry name" value="Znf_C3HC4_RING-type"/>
</dbReference>
<evidence type="ECO:0000259" key="13">
    <source>
        <dbReference type="PROSITE" id="PS50089"/>
    </source>
</evidence>
<feature type="compositionally biased region" description="Basic and acidic residues" evidence="12">
    <location>
        <begin position="235"/>
        <end position="256"/>
    </location>
</feature>
<dbReference type="GO" id="GO:0005634">
    <property type="term" value="C:nucleus"/>
    <property type="evidence" value="ECO:0007669"/>
    <property type="project" value="UniProtKB-SubCell"/>
</dbReference>
<comment type="catalytic activity">
    <reaction evidence="1">
        <text>S-ubiquitinyl-[E2 ubiquitin-conjugating enzyme]-L-cysteine + [acceptor protein]-L-lysine = [E2 ubiquitin-conjugating enzyme]-L-cysteine + N(6)-ubiquitinyl-[acceptor protein]-L-lysine.</text>
        <dbReference type="EC" id="2.3.2.27"/>
    </reaction>
</comment>
<feature type="compositionally biased region" description="Polar residues" evidence="12">
    <location>
        <begin position="92"/>
        <end position="104"/>
    </location>
</feature>
<dbReference type="InterPro" id="IPR051657">
    <property type="entry name" value="RNF168/RNF169_E3_ubiq-ligase"/>
</dbReference>
<dbReference type="InterPro" id="IPR001841">
    <property type="entry name" value="Znf_RING"/>
</dbReference>
<dbReference type="GO" id="GO:0061630">
    <property type="term" value="F:ubiquitin protein ligase activity"/>
    <property type="evidence" value="ECO:0007669"/>
    <property type="project" value="UniProtKB-EC"/>
</dbReference>